<dbReference type="GO" id="GO:0016874">
    <property type="term" value="F:ligase activity"/>
    <property type="evidence" value="ECO:0007669"/>
    <property type="project" value="UniProtKB-KW"/>
</dbReference>
<keyword evidence="4" id="KW-1185">Reference proteome</keyword>
<dbReference type="InterPro" id="IPR042099">
    <property type="entry name" value="ANL_N_sf"/>
</dbReference>
<comment type="caution">
    <text evidence="3">The sequence shown here is derived from an EMBL/GenBank/DDBJ whole genome shotgun (WGS) entry which is preliminary data.</text>
</comment>
<dbReference type="PANTHER" id="PTHR43845:SF1">
    <property type="entry name" value="BLR5969 PROTEIN"/>
    <property type="match status" value="1"/>
</dbReference>
<dbReference type="Pfam" id="PF00501">
    <property type="entry name" value="AMP-binding"/>
    <property type="match status" value="1"/>
</dbReference>
<feature type="domain" description="AMP-dependent synthetase/ligase" evidence="1">
    <location>
        <begin position="85"/>
        <end position="295"/>
    </location>
</feature>
<protein>
    <submittedName>
        <fullName evidence="3">Phenylacetate-CoA ligase</fullName>
    </submittedName>
</protein>
<dbReference type="PANTHER" id="PTHR43845">
    <property type="entry name" value="BLR5969 PROTEIN"/>
    <property type="match status" value="1"/>
</dbReference>
<proteinExistence type="predicted"/>
<dbReference type="SUPFAM" id="SSF56801">
    <property type="entry name" value="Acetyl-CoA synthetase-like"/>
    <property type="match status" value="1"/>
</dbReference>
<feature type="domain" description="AMP-dependent ligase C-terminal" evidence="2">
    <location>
        <begin position="344"/>
        <end position="437"/>
    </location>
</feature>
<dbReference type="Gene3D" id="3.40.50.12780">
    <property type="entry name" value="N-terminal domain of ligase-like"/>
    <property type="match status" value="1"/>
</dbReference>
<evidence type="ECO:0000259" key="1">
    <source>
        <dbReference type="Pfam" id="PF00501"/>
    </source>
</evidence>
<dbReference type="OrthoDB" id="580775at2"/>
<dbReference type="Gene3D" id="3.30.300.30">
    <property type="match status" value="1"/>
</dbReference>
<evidence type="ECO:0000259" key="2">
    <source>
        <dbReference type="Pfam" id="PF14535"/>
    </source>
</evidence>
<dbReference type="InterPro" id="IPR045851">
    <property type="entry name" value="AMP-bd_C_sf"/>
</dbReference>
<dbReference type="AlphaFoldDB" id="A0A4V2V148"/>
<organism evidence="3 4">
    <name type="scientific">Thiobaca trueperi</name>
    <dbReference type="NCBI Taxonomy" id="127458"/>
    <lineage>
        <taxon>Bacteria</taxon>
        <taxon>Pseudomonadati</taxon>
        <taxon>Pseudomonadota</taxon>
        <taxon>Gammaproteobacteria</taxon>
        <taxon>Chromatiales</taxon>
        <taxon>Chromatiaceae</taxon>
        <taxon>Thiobaca</taxon>
    </lineage>
</organism>
<evidence type="ECO:0000313" key="4">
    <source>
        <dbReference type="Proteomes" id="UP000295717"/>
    </source>
</evidence>
<evidence type="ECO:0000313" key="3">
    <source>
        <dbReference type="EMBL" id="TCT19462.1"/>
    </source>
</evidence>
<keyword evidence="3" id="KW-0436">Ligase</keyword>
<reference evidence="3 4" key="1">
    <citation type="submission" date="2019-03" db="EMBL/GenBank/DDBJ databases">
        <title>Genomic Encyclopedia of Type Strains, Phase IV (KMG-IV): sequencing the most valuable type-strain genomes for metagenomic binning, comparative biology and taxonomic classification.</title>
        <authorList>
            <person name="Goeker M."/>
        </authorList>
    </citation>
    <scope>NUCLEOTIDE SEQUENCE [LARGE SCALE GENOMIC DNA]</scope>
    <source>
        <strain evidence="3 4">DSM 13587</strain>
    </source>
</reference>
<dbReference type="InterPro" id="IPR028154">
    <property type="entry name" value="AMP-dep_Lig_C"/>
</dbReference>
<dbReference type="RefSeq" id="WP_132977977.1">
    <property type="nucleotide sequence ID" value="NZ_SMAO01000008.1"/>
</dbReference>
<dbReference type="EMBL" id="SMAO01000008">
    <property type="protein sequence ID" value="TCT19462.1"/>
    <property type="molecule type" value="Genomic_DNA"/>
</dbReference>
<dbReference type="Pfam" id="PF14535">
    <property type="entry name" value="AMP-binding_C_2"/>
    <property type="match status" value="1"/>
</dbReference>
<dbReference type="InterPro" id="IPR000873">
    <property type="entry name" value="AMP-dep_synth/lig_dom"/>
</dbReference>
<dbReference type="Proteomes" id="UP000295717">
    <property type="component" value="Unassembled WGS sequence"/>
</dbReference>
<name>A0A4V2V148_9GAMM</name>
<sequence>MSEYRRYWDTKIETQPRAELEAHQFALLRQHLALAYGESPYYRDAFEQAGVTPASLERLADLARFPFVDKDIERQRQLQRPLLGDMTAVREEDVVFVSASSGSTGVPTLSPFTRQDFEEFQDVQSRLFWAAGMRPTDRYVHALNFTLFVGGPDVIGAQNLGALCLWAGTIPSERLLFILREFQPTVIWTTPSYAWYLGETALHQGIDPARDLAINRIIVAGEPGGSIAATREAIESLWDARVYDFFGISDIFGACAGMCEERDGLHLAEDHILVEVIDPATLAPLPEGERGEIVFTTLRKTARPMIRFRTGDIGTVDKTPCACGRTHARIQITGRRDDMLIVSGVNVFPSDIEYVVRNLPELSGEYRITAYTEDFTTRFRVEVERALGNTDPAEGLAELVEHRIKARIGVRPRAVAVLEHGALPRATHKAKRLIDER</sequence>
<gene>
    <name evidence="3" type="ORF">EDC35_10868</name>
</gene>
<accession>A0A4V2V148</accession>